<comment type="caution">
    <text evidence="1">The sequence shown here is derived from an EMBL/GenBank/DDBJ whole genome shotgun (WGS) entry which is preliminary data.</text>
</comment>
<protein>
    <submittedName>
        <fullName evidence="1">Uncharacterized protein</fullName>
    </submittedName>
</protein>
<name>A0A3L6QFM9_PANMI</name>
<evidence type="ECO:0000313" key="2">
    <source>
        <dbReference type="Proteomes" id="UP000275267"/>
    </source>
</evidence>
<dbReference type="AlphaFoldDB" id="A0A3L6QFM9"/>
<dbReference type="Proteomes" id="UP000275267">
    <property type="component" value="Unassembled WGS sequence"/>
</dbReference>
<evidence type="ECO:0000313" key="1">
    <source>
        <dbReference type="EMBL" id="RLM79434.1"/>
    </source>
</evidence>
<dbReference type="EMBL" id="PQIB02000012">
    <property type="protein sequence ID" value="RLM79434.1"/>
    <property type="molecule type" value="Genomic_DNA"/>
</dbReference>
<sequence length="61" mass="6754">MAAAGGSPAAHASTRLIHPWKARRRISHPTIPLHSFTVGSIPCRSKVRYVYGRIEFVEAQI</sequence>
<gene>
    <name evidence="1" type="ORF">C2845_PM12G03740</name>
</gene>
<proteinExistence type="predicted"/>
<accession>A0A3L6QFM9</accession>
<organism evidence="1 2">
    <name type="scientific">Panicum miliaceum</name>
    <name type="common">Proso millet</name>
    <name type="synonym">Broomcorn millet</name>
    <dbReference type="NCBI Taxonomy" id="4540"/>
    <lineage>
        <taxon>Eukaryota</taxon>
        <taxon>Viridiplantae</taxon>
        <taxon>Streptophyta</taxon>
        <taxon>Embryophyta</taxon>
        <taxon>Tracheophyta</taxon>
        <taxon>Spermatophyta</taxon>
        <taxon>Magnoliopsida</taxon>
        <taxon>Liliopsida</taxon>
        <taxon>Poales</taxon>
        <taxon>Poaceae</taxon>
        <taxon>PACMAD clade</taxon>
        <taxon>Panicoideae</taxon>
        <taxon>Panicodae</taxon>
        <taxon>Paniceae</taxon>
        <taxon>Panicinae</taxon>
        <taxon>Panicum</taxon>
        <taxon>Panicum sect. Panicum</taxon>
    </lineage>
</organism>
<keyword evidence="2" id="KW-1185">Reference proteome</keyword>
<reference evidence="2" key="1">
    <citation type="journal article" date="2019" name="Nat. Commun.">
        <title>The genome of broomcorn millet.</title>
        <authorList>
            <person name="Zou C."/>
            <person name="Miki D."/>
            <person name="Li D."/>
            <person name="Tang Q."/>
            <person name="Xiao L."/>
            <person name="Rajput S."/>
            <person name="Deng P."/>
            <person name="Jia W."/>
            <person name="Huang R."/>
            <person name="Zhang M."/>
            <person name="Sun Y."/>
            <person name="Hu J."/>
            <person name="Fu X."/>
            <person name="Schnable P.S."/>
            <person name="Li F."/>
            <person name="Zhang H."/>
            <person name="Feng B."/>
            <person name="Zhu X."/>
            <person name="Liu R."/>
            <person name="Schnable J.C."/>
            <person name="Zhu J.-K."/>
            <person name="Zhang H."/>
        </authorList>
    </citation>
    <scope>NUCLEOTIDE SEQUENCE [LARGE SCALE GENOMIC DNA]</scope>
</reference>